<evidence type="ECO:0000313" key="3">
    <source>
        <dbReference type="Proteomes" id="UP001161389"/>
    </source>
</evidence>
<keyword evidence="1" id="KW-0812">Transmembrane</keyword>
<sequence>MLEAVFNPEIWKYISIPFIAGLVGWSTNWLAIQLTFYPVEFQGVRKPFLGWQGIVPRSYKKMASICVDTTMSKLGTLSDIINSLEPKVLIDRMIHVLLPKVEIMVDNIMRKEKPVLWDNLPKAAKNKVYKHVKSELPKRLDAIVSDFQQDADQLINLKDLVITELGNDKKLLNRIFLESGEKEFKFIINSGLYFGAAFGLIQMIIWYFFQAWWILPLFGLLVGYITNWIALNIVFRPLNPVTLWKFSVQGIFLKRQKEVSKAWCDIVAFELLTIENFSKSLLEGPNSKKTKALVDKHIRNLIDESITLRTLAQVTMGPAGYANLKDNMTELAFEYSKEPFKDKRFNEDRAALVSDMIRERMEALTPEEFQGVLRPAFQEDEWLLILAGGILGLLAGFAQLVFIFGS</sequence>
<reference evidence="2" key="1">
    <citation type="journal article" date="2014" name="Int. J. Syst. Evol. Microbiol.">
        <title>Complete genome sequence of Corynebacterium casei LMG S-19264T (=DSM 44701T), isolated from a smear-ripened cheese.</title>
        <authorList>
            <consortium name="US DOE Joint Genome Institute (JGI-PGF)"/>
            <person name="Walter F."/>
            <person name="Albersmeier A."/>
            <person name="Kalinowski J."/>
            <person name="Ruckert C."/>
        </authorList>
    </citation>
    <scope>NUCLEOTIDE SEQUENCE</scope>
    <source>
        <strain evidence="2">NBRC 110071</strain>
    </source>
</reference>
<organism evidence="2 3">
    <name type="scientific">Litoribrevibacter albus</name>
    <dbReference type="NCBI Taxonomy" id="1473156"/>
    <lineage>
        <taxon>Bacteria</taxon>
        <taxon>Pseudomonadati</taxon>
        <taxon>Pseudomonadota</taxon>
        <taxon>Gammaproteobacteria</taxon>
        <taxon>Oceanospirillales</taxon>
        <taxon>Oceanospirillaceae</taxon>
        <taxon>Litoribrevibacter</taxon>
    </lineage>
</organism>
<keyword evidence="1" id="KW-0472">Membrane</keyword>
<gene>
    <name evidence="2" type="ORF">GCM10007876_25640</name>
</gene>
<keyword evidence="3" id="KW-1185">Reference proteome</keyword>
<feature type="transmembrane region" description="Helical" evidence="1">
    <location>
        <begin position="382"/>
        <end position="404"/>
    </location>
</feature>
<comment type="caution">
    <text evidence="2">The sequence shown here is derived from an EMBL/GenBank/DDBJ whole genome shotgun (WGS) entry which is preliminary data.</text>
</comment>
<dbReference type="PANTHER" id="PTHR35791">
    <property type="entry name" value="UPF0754 MEMBRANE PROTEIN YHEB"/>
    <property type="match status" value="1"/>
</dbReference>
<protein>
    <recommendedName>
        <fullName evidence="4">DUF445 family protein</fullName>
    </recommendedName>
</protein>
<dbReference type="RefSeq" id="WP_284381939.1">
    <property type="nucleotide sequence ID" value="NZ_BSNM01000015.1"/>
</dbReference>
<dbReference type="AlphaFoldDB" id="A0AA37SAF9"/>
<dbReference type="Proteomes" id="UP001161389">
    <property type="component" value="Unassembled WGS sequence"/>
</dbReference>
<dbReference type="PANTHER" id="PTHR35791:SF1">
    <property type="entry name" value="UPF0754 MEMBRANE PROTEIN YHEB"/>
    <property type="match status" value="1"/>
</dbReference>
<keyword evidence="1" id="KW-1133">Transmembrane helix</keyword>
<evidence type="ECO:0000313" key="2">
    <source>
        <dbReference type="EMBL" id="GLQ32085.1"/>
    </source>
</evidence>
<feature type="transmembrane region" description="Helical" evidence="1">
    <location>
        <begin position="14"/>
        <end position="37"/>
    </location>
</feature>
<dbReference type="EMBL" id="BSNM01000015">
    <property type="protein sequence ID" value="GLQ32085.1"/>
    <property type="molecule type" value="Genomic_DNA"/>
</dbReference>
<feature type="transmembrane region" description="Helical" evidence="1">
    <location>
        <begin position="214"/>
        <end position="235"/>
    </location>
</feature>
<name>A0AA37SAF9_9GAMM</name>
<reference evidence="2" key="2">
    <citation type="submission" date="2023-01" db="EMBL/GenBank/DDBJ databases">
        <title>Draft genome sequence of Litoribrevibacter albus strain NBRC 110071.</title>
        <authorList>
            <person name="Sun Q."/>
            <person name="Mori K."/>
        </authorList>
    </citation>
    <scope>NUCLEOTIDE SEQUENCE</scope>
    <source>
        <strain evidence="2">NBRC 110071</strain>
    </source>
</reference>
<evidence type="ECO:0000256" key="1">
    <source>
        <dbReference type="SAM" id="Phobius"/>
    </source>
</evidence>
<proteinExistence type="predicted"/>
<feature type="transmembrane region" description="Helical" evidence="1">
    <location>
        <begin position="186"/>
        <end position="208"/>
    </location>
</feature>
<evidence type="ECO:0008006" key="4">
    <source>
        <dbReference type="Google" id="ProtNLM"/>
    </source>
</evidence>
<accession>A0AA37SAF9</accession>